<name>A2FUU4_TRIV3</name>
<gene>
    <name evidence="1" type="ORF">TVAG_493010</name>
</gene>
<dbReference type="AlphaFoldDB" id="A2FUU4"/>
<dbReference type="EMBL" id="DS114043">
    <property type="protein sequence ID" value="EAX91333.1"/>
    <property type="molecule type" value="Genomic_DNA"/>
</dbReference>
<organism evidence="1 2">
    <name type="scientific">Trichomonas vaginalis (strain ATCC PRA-98 / G3)</name>
    <dbReference type="NCBI Taxonomy" id="412133"/>
    <lineage>
        <taxon>Eukaryota</taxon>
        <taxon>Metamonada</taxon>
        <taxon>Parabasalia</taxon>
        <taxon>Trichomonadida</taxon>
        <taxon>Trichomonadidae</taxon>
        <taxon>Trichomonas</taxon>
    </lineage>
</organism>
<dbReference type="InParanoid" id="A2FUU4"/>
<proteinExistence type="predicted"/>
<accession>A2FUU4</accession>
<keyword evidence="2" id="KW-1185">Reference proteome</keyword>
<evidence type="ECO:0000313" key="1">
    <source>
        <dbReference type="EMBL" id="EAX91333.1"/>
    </source>
</evidence>
<sequence length="59" mass="6198">MIGVHKGTGQICHTALFLKKINGAERYSAAGAPRLPIITKGSLRAPENPSAEAFSFGLC</sequence>
<dbReference type="VEuPathDB" id="TrichDB:TVAG_493010"/>
<dbReference type="Proteomes" id="UP000001542">
    <property type="component" value="Unassembled WGS sequence"/>
</dbReference>
<evidence type="ECO:0000313" key="2">
    <source>
        <dbReference type="Proteomes" id="UP000001542"/>
    </source>
</evidence>
<reference evidence="1" key="2">
    <citation type="journal article" date="2007" name="Science">
        <title>Draft genome sequence of the sexually transmitted pathogen Trichomonas vaginalis.</title>
        <authorList>
            <person name="Carlton J.M."/>
            <person name="Hirt R.P."/>
            <person name="Silva J.C."/>
            <person name="Delcher A.L."/>
            <person name="Schatz M."/>
            <person name="Zhao Q."/>
            <person name="Wortman J.R."/>
            <person name="Bidwell S.L."/>
            <person name="Alsmark U.C.M."/>
            <person name="Besteiro S."/>
            <person name="Sicheritz-Ponten T."/>
            <person name="Noel C.J."/>
            <person name="Dacks J.B."/>
            <person name="Foster P.G."/>
            <person name="Simillion C."/>
            <person name="Van de Peer Y."/>
            <person name="Miranda-Saavedra D."/>
            <person name="Barton G.J."/>
            <person name="Westrop G.D."/>
            <person name="Mueller S."/>
            <person name="Dessi D."/>
            <person name="Fiori P.L."/>
            <person name="Ren Q."/>
            <person name="Paulsen I."/>
            <person name="Zhang H."/>
            <person name="Bastida-Corcuera F.D."/>
            <person name="Simoes-Barbosa A."/>
            <person name="Brown M.T."/>
            <person name="Hayes R.D."/>
            <person name="Mukherjee M."/>
            <person name="Okumura C.Y."/>
            <person name="Schneider R."/>
            <person name="Smith A.J."/>
            <person name="Vanacova S."/>
            <person name="Villalvazo M."/>
            <person name="Haas B.J."/>
            <person name="Pertea M."/>
            <person name="Feldblyum T.V."/>
            <person name="Utterback T.R."/>
            <person name="Shu C.L."/>
            <person name="Osoegawa K."/>
            <person name="de Jong P.J."/>
            <person name="Hrdy I."/>
            <person name="Horvathova L."/>
            <person name="Zubacova Z."/>
            <person name="Dolezal P."/>
            <person name="Malik S.B."/>
            <person name="Logsdon J.M. Jr."/>
            <person name="Henze K."/>
            <person name="Gupta A."/>
            <person name="Wang C.C."/>
            <person name="Dunne R.L."/>
            <person name="Upcroft J.A."/>
            <person name="Upcroft P."/>
            <person name="White O."/>
            <person name="Salzberg S.L."/>
            <person name="Tang P."/>
            <person name="Chiu C.-H."/>
            <person name="Lee Y.-S."/>
            <person name="Embley T.M."/>
            <person name="Coombs G.H."/>
            <person name="Mottram J.C."/>
            <person name="Tachezy J."/>
            <person name="Fraser-Liggett C.M."/>
            <person name="Johnson P.J."/>
        </authorList>
    </citation>
    <scope>NUCLEOTIDE SEQUENCE [LARGE SCALE GENOMIC DNA]</scope>
    <source>
        <strain evidence="1">G3</strain>
    </source>
</reference>
<protein>
    <submittedName>
        <fullName evidence="1">Uncharacterized protein</fullName>
    </submittedName>
</protein>
<reference evidence="1" key="1">
    <citation type="submission" date="2006-10" db="EMBL/GenBank/DDBJ databases">
        <authorList>
            <person name="Amadeo P."/>
            <person name="Zhao Q."/>
            <person name="Wortman J."/>
            <person name="Fraser-Liggett C."/>
            <person name="Carlton J."/>
        </authorList>
    </citation>
    <scope>NUCLEOTIDE SEQUENCE</scope>
    <source>
        <strain evidence="1">G3</strain>
    </source>
</reference>